<dbReference type="InterPro" id="IPR038766">
    <property type="entry name" value="Membrane_comp_ABC_pdt"/>
</dbReference>
<dbReference type="STRING" id="2518989.IMCC3088_2284"/>
<reference evidence="7 8" key="1">
    <citation type="journal article" date="2011" name="J. Bacteriol.">
        <title>Genome sequence of strain IMCC3088, a proteorhodopsin-containing marine bacterium belonging to the OM60/NOR5 clade.</title>
        <authorList>
            <person name="Jang Y."/>
            <person name="Oh H.M."/>
            <person name="Kang I."/>
            <person name="Lee K."/>
            <person name="Yang S.J."/>
            <person name="Cho J.C."/>
        </authorList>
    </citation>
    <scope>NUCLEOTIDE SEQUENCE [LARGE SCALE GENOMIC DNA]</scope>
    <source>
        <strain evidence="7 8">IMCC3088</strain>
    </source>
</reference>
<evidence type="ECO:0000256" key="5">
    <source>
        <dbReference type="ARBA" id="ARBA00023136"/>
    </source>
</evidence>
<comment type="subcellular location">
    <subcellularLocation>
        <location evidence="1">Cell membrane</location>
        <topology evidence="1">Multi-pass membrane protein</topology>
    </subcellularLocation>
</comment>
<dbReference type="eggNOG" id="COG3127">
    <property type="taxonomic scope" value="Bacteria"/>
</dbReference>
<name>F3L3U2_9GAMM</name>
<dbReference type="GO" id="GO:0005886">
    <property type="term" value="C:plasma membrane"/>
    <property type="evidence" value="ECO:0007669"/>
    <property type="project" value="UniProtKB-SubCell"/>
</dbReference>
<sequence length="819" mass="88746">MSSLWWFAREWRAGELHVLIASLALAVAMVSGISLFTDRLTLRLVGESTQFLAADTVFDAREVLDQDEWSPKLSDDLEAAQTLTFATMVQAGEDGFALVSAKAVSRQYPLRGSLKTSQTPFGDLIAADTVPEVGEVWLAPRLFPLLGVALGDSITLGKASLTVGGIIRSEPDAGGSMFDSAPRVLMRFEDIALTGVVQAASRVSYRLLLAGPEDALKDTRERLETYYQERVRVRSIDESQPSVAQALDRAERFLLLAGSVGVLLSGVAMLMAARRFGERHFAYVAVLKTLGATRLKILSLYIGLLSVVSACALAIGFALALGLELTASYILKDLITSSTDVAYPLRPFGVGLITLVVCITSFIGPSFLRLASASPLRVLRQELTLFAGLAPTDVGLAVGGLLFLTQFYTGNWILTGSLLAALSMIIVIGLLVASLVFKRLVGALPSGSAIWRLASASIQRHARANGFNVVMFGSAIMLMVLLGLVRTSLIEQWQNQLPEDAPNHFVVNLQDAEVLAFEQFLQDRGVATQASYPMSRARLIGVNERALTGSEGPERQRETNFSWTDALPEANTLLAGEWFRDDELAEVSVEGEYAQRSGIKLGDTLRYRIGSDEIDLVVTSFREVDWQSMRPNFFVLVEPSAVPPGASTYLSSFYLPASKKVMLNDLIKAFPTLTVLEIDVIIKQVQDIVASVSKAVEAVLVLIVVAGLLVLIMGVTGTLSERTHENAVLKVFGAKASGLAASVWFEFAAIGYIAGLLGVAAAEIATWGIYHTMFEGSYSGLWWLWLAVPLSSAAIMSWVGWLSCRRSVRVEPIHALRLT</sequence>
<dbReference type="PANTHER" id="PTHR30287">
    <property type="entry name" value="MEMBRANE COMPONENT OF PREDICTED ABC SUPERFAMILY METABOLITE UPTAKE TRANSPORTER"/>
    <property type="match status" value="1"/>
</dbReference>
<proteinExistence type="predicted"/>
<keyword evidence="2" id="KW-1003">Cell membrane</keyword>
<keyword evidence="8" id="KW-1185">Reference proteome</keyword>
<protein>
    <submittedName>
        <fullName evidence="7">ABC-type transport system, permease component</fullName>
    </submittedName>
</protein>
<keyword evidence="3" id="KW-0812">Transmembrane</keyword>
<dbReference type="Proteomes" id="UP000005615">
    <property type="component" value="Unassembled WGS sequence"/>
</dbReference>
<accession>F3L3U2</accession>
<evidence type="ECO:0000256" key="1">
    <source>
        <dbReference type="ARBA" id="ARBA00004651"/>
    </source>
</evidence>
<organism evidence="7 8">
    <name type="scientific">Aequoribacter fuscus</name>
    <dbReference type="NCBI Taxonomy" id="2518989"/>
    <lineage>
        <taxon>Bacteria</taxon>
        <taxon>Pseudomonadati</taxon>
        <taxon>Pseudomonadota</taxon>
        <taxon>Gammaproteobacteria</taxon>
        <taxon>Cellvibrionales</taxon>
        <taxon>Halieaceae</taxon>
        <taxon>Aequoribacter</taxon>
    </lineage>
</organism>
<evidence type="ECO:0000256" key="4">
    <source>
        <dbReference type="ARBA" id="ARBA00022989"/>
    </source>
</evidence>
<comment type="caution">
    <text evidence="7">The sequence shown here is derived from an EMBL/GenBank/DDBJ whole genome shotgun (WGS) entry which is preliminary data.</text>
</comment>
<evidence type="ECO:0000256" key="2">
    <source>
        <dbReference type="ARBA" id="ARBA00022475"/>
    </source>
</evidence>
<gene>
    <name evidence="7" type="ORF">IMCC3088_2284</name>
</gene>
<evidence type="ECO:0000259" key="6">
    <source>
        <dbReference type="Pfam" id="PF02687"/>
    </source>
</evidence>
<dbReference type="PANTHER" id="PTHR30287:SF1">
    <property type="entry name" value="INNER MEMBRANE PROTEIN"/>
    <property type="match status" value="1"/>
</dbReference>
<dbReference type="EMBL" id="AEIG01000067">
    <property type="protein sequence ID" value="EGG28991.1"/>
    <property type="molecule type" value="Genomic_DNA"/>
</dbReference>
<evidence type="ECO:0000256" key="3">
    <source>
        <dbReference type="ARBA" id="ARBA00022692"/>
    </source>
</evidence>
<evidence type="ECO:0000313" key="8">
    <source>
        <dbReference type="Proteomes" id="UP000005615"/>
    </source>
</evidence>
<dbReference type="Pfam" id="PF02687">
    <property type="entry name" value="FtsX"/>
    <property type="match status" value="1"/>
</dbReference>
<feature type="domain" description="ABC3 transporter permease C-terminal" evidence="6">
    <location>
        <begin position="700"/>
        <end position="812"/>
    </location>
</feature>
<dbReference type="RefSeq" id="WP_009576473.1">
    <property type="nucleotide sequence ID" value="NZ_AEIG01000067.1"/>
</dbReference>
<dbReference type="OrthoDB" id="5292592at2"/>
<dbReference type="InterPro" id="IPR003838">
    <property type="entry name" value="ABC3_permease_C"/>
</dbReference>
<keyword evidence="5" id="KW-0472">Membrane</keyword>
<evidence type="ECO:0000313" key="7">
    <source>
        <dbReference type="EMBL" id="EGG28991.1"/>
    </source>
</evidence>
<dbReference type="AlphaFoldDB" id="F3L3U2"/>
<keyword evidence="4" id="KW-1133">Transmembrane helix</keyword>